<dbReference type="PROSITE" id="PS50042">
    <property type="entry name" value="CNMP_BINDING_3"/>
    <property type="match status" value="1"/>
</dbReference>
<dbReference type="Gene3D" id="1.10.10.10">
    <property type="entry name" value="Winged helix-like DNA-binding domain superfamily/Winged helix DNA-binding domain"/>
    <property type="match status" value="1"/>
</dbReference>
<dbReference type="AlphaFoldDB" id="A0A5B8Z9Z8"/>
<dbReference type="GO" id="GO:0005829">
    <property type="term" value="C:cytosol"/>
    <property type="evidence" value="ECO:0007669"/>
    <property type="project" value="TreeGrafter"/>
</dbReference>
<keyword evidence="1" id="KW-0805">Transcription regulation</keyword>
<dbReference type="InterPro" id="IPR050397">
    <property type="entry name" value="Env_Response_Regulators"/>
</dbReference>
<evidence type="ECO:0000256" key="4">
    <source>
        <dbReference type="ARBA" id="ARBA00023163"/>
    </source>
</evidence>
<evidence type="ECO:0000259" key="6">
    <source>
        <dbReference type="PROSITE" id="PS51063"/>
    </source>
</evidence>
<dbReference type="InterPro" id="IPR036388">
    <property type="entry name" value="WH-like_DNA-bd_sf"/>
</dbReference>
<dbReference type="CDD" id="cd00038">
    <property type="entry name" value="CAP_ED"/>
    <property type="match status" value="1"/>
</dbReference>
<dbReference type="STRING" id="1742359.GCA_001439625_03031"/>
<evidence type="ECO:0000256" key="2">
    <source>
        <dbReference type="ARBA" id="ARBA00023125"/>
    </source>
</evidence>
<reference evidence="8" key="1">
    <citation type="submission" date="2019-08" db="EMBL/GenBank/DDBJ databases">
        <authorList>
            <person name="Zheng X."/>
        </authorList>
    </citation>
    <scope>NUCLEOTIDE SEQUENCE [LARGE SCALE GENOMIC DNA]</scope>
    <source>
        <strain evidence="8">FJAT-25496</strain>
    </source>
</reference>
<dbReference type="PANTHER" id="PTHR24567:SF74">
    <property type="entry name" value="HTH-TYPE TRANSCRIPTIONAL REGULATOR ARCR"/>
    <property type="match status" value="1"/>
</dbReference>
<dbReference type="SUPFAM" id="SSF51206">
    <property type="entry name" value="cAMP-binding domain-like"/>
    <property type="match status" value="1"/>
</dbReference>
<name>A0A5B8Z9Z8_CYTDA</name>
<proteinExistence type="predicted"/>
<dbReference type="EMBL" id="CP042593">
    <property type="protein sequence ID" value="QED49800.1"/>
    <property type="molecule type" value="Genomic_DNA"/>
</dbReference>
<dbReference type="PRINTS" id="PR00034">
    <property type="entry name" value="HTHCRP"/>
</dbReference>
<gene>
    <name evidence="7" type="ORF">FSZ17_22380</name>
</gene>
<dbReference type="Pfam" id="PF13545">
    <property type="entry name" value="HTH_Crp_2"/>
    <property type="match status" value="1"/>
</dbReference>
<dbReference type="GO" id="GO:0003677">
    <property type="term" value="F:DNA binding"/>
    <property type="evidence" value="ECO:0007669"/>
    <property type="project" value="UniProtKB-KW"/>
</dbReference>
<dbReference type="RefSeq" id="WP_057772683.1">
    <property type="nucleotide sequence ID" value="NZ_CP042593.1"/>
</dbReference>
<organism evidence="7 8">
    <name type="scientific">Cytobacillus dafuensis</name>
    <name type="common">Bacillus dafuensis</name>
    <dbReference type="NCBI Taxonomy" id="1742359"/>
    <lineage>
        <taxon>Bacteria</taxon>
        <taxon>Bacillati</taxon>
        <taxon>Bacillota</taxon>
        <taxon>Bacilli</taxon>
        <taxon>Bacillales</taxon>
        <taxon>Bacillaceae</taxon>
        <taxon>Cytobacillus</taxon>
    </lineage>
</organism>
<dbReference type="SUPFAM" id="SSF46785">
    <property type="entry name" value="Winged helix' DNA-binding domain"/>
    <property type="match status" value="1"/>
</dbReference>
<evidence type="ECO:0000259" key="5">
    <source>
        <dbReference type="PROSITE" id="PS50042"/>
    </source>
</evidence>
<keyword evidence="8" id="KW-1185">Reference proteome</keyword>
<dbReference type="InterPro" id="IPR014710">
    <property type="entry name" value="RmlC-like_jellyroll"/>
</dbReference>
<dbReference type="InterPro" id="IPR018490">
    <property type="entry name" value="cNMP-bd_dom_sf"/>
</dbReference>
<dbReference type="Pfam" id="PF00027">
    <property type="entry name" value="cNMP_binding"/>
    <property type="match status" value="1"/>
</dbReference>
<dbReference type="InterPro" id="IPR000595">
    <property type="entry name" value="cNMP-bd_dom"/>
</dbReference>
<dbReference type="KEGG" id="bda:FSZ17_22380"/>
<dbReference type="GO" id="GO:0003700">
    <property type="term" value="F:DNA-binding transcription factor activity"/>
    <property type="evidence" value="ECO:0007669"/>
    <property type="project" value="TreeGrafter"/>
</dbReference>
<keyword evidence="2" id="KW-0238">DNA-binding</keyword>
<dbReference type="Gene3D" id="2.60.120.10">
    <property type="entry name" value="Jelly Rolls"/>
    <property type="match status" value="1"/>
</dbReference>
<evidence type="ECO:0000313" key="8">
    <source>
        <dbReference type="Proteomes" id="UP000321555"/>
    </source>
</evidence>
<sequence length="239" mass="27472">MNSHAAIQKSDLENFLGKIEIFKNLPKQTIRLMDKRIVKKSFKKGEQVFSEYEKAEGIYFVHSGIVKMTKQDDQGNEVITCIKKKGEIFAEVCLFKKEGACYPATATMIQEGEVYFLNSEDLEQELMVSPEMAVQMIRYMSDQLRDLTVILRDVALLDVYMKTIRTLDRLAEKFGASHSNRMFIELPITVQEFSTLVGASRESVSRVFSKLKRDGIIEIRGKTIVISDWSKFCSLYHKL</sequence>
<dbReference type="SMART" id="SM00419">
    <property type="entry name" value="HTH_CRP"/>
    <property type="match status" value="1"/>
</dbReference>
<protein>
    <submittedName>
        <fullName evidence="7">Crp/Fnr family transcriptional regulator</fullName>
    </submittedName>
</protein>
<feature type="domain" description="Cyclic nucleotide-binding" evidence="5">
    <location>
        <begin position="21"/>
        <end position="143"/>
    </location>
</feature>
<dbReference type="InterPro" id="IPR036390">
    <property type="entry name" value="WH_DNA-bd_sf"/>
</dbReference>
<dbReference type="OrthoDB" id="9810708at2"/>
<dbReference type="InterPro" id="IPR012318">
    <property type="entry name" value="HTH_CRP"/>
</dbReference>
<dbReference type="SMART" id="SM00100">
    <property type="entry name" value="cNMP"/>
    <property type="match status" value="1"/>
</dbReference>
<dbReference type="PROSITE" id="PS51063">
    <property type="entry name" value="HTH_CRP_2"/>
    <property type="match status" value="1"/>
</dbReference>
<keyword evidence="4" id="KW-0804">Transcription</keyword>
<evidence type="ECO:0000256" key="1">
    <source>
        <dbReference type="ARBA" id="ARBA00023015"/>
    </source>
</evidence>
<dbReference type="PANTHER" id="PTHR24567">
    <property type="entry name" value="CRP FAMILY TRANSCRIPTIONAL REGULATORY PROTEIN"/>
    <property type="match status" value="1"/>
</dbReference>
<dbReference type="Proteomes" id="UP000321555">
    <property type="component" value="Chromosome"/>
</dbReference>
<keyword evidence="3" id="KW-0010">Activator</keyword>
<evidence type="ECO:0000256" key="3">
    <source>
        <dbReference type="ARBA" id="ARBA00023159"/>
    </source>
</evidence>
<feature type="domain" description="HTH crp-type" evidence="6">
    <location>
        <begin position="157"/>
        <end position="230"/>
    </location>
</feature>
<accession>A0A5B8Z9Z8</accession>
<evidence type="ECO:0000313" key="7">
    <source>
        <dbReference type="EMBL" id="QED49800.1"/>
    </source>
</evidence>